<proteinExistence type="predicted"/>
<reference evidence="1" key="2">
    <citation type="journal article" date="2024" name="Heliyon">
        <title>Complete genome sequence of the novel virulent phage PMBT24 infecting Enterocloster bolteae from the human gut.</title>
        <authorList>
            <person name="Sprotte S."/>
            <person name="Brinks E."/>
            <person name="Neve H."/>
            <person name="Franz C.M.A.P."/>
        </authorList>
    </citation>
    <scope>NUCLEOTIDE SEQUENCE</scope>
</reference>
<name>A0AAT9TSJ9_9CAUD</name>
<accession>A0AAT9TSJ9</accession>
<evidence type="ECO:0000313" key="1">
    <source>
        <dbReference type="EMBL" id="WDQ45537.1"/>
    </source>
</evidence>
<sequence>MYTFICPDSYRGKVGNREMVKCRKQGGNVCPFVYWCENAQDWKPIRNTQETCLLRTKINKPDNASVVRFMKKGKLYIEYKDGVVVLDNPFDFVPKYVTLIHKGEKFYIDKKKGFA</sequence>
<protein>
    <submittedName>
        <fullName evidence="1">Uncharacterized protein</fullName>
    </submittedName>
</protein>
<reference evidence="1" key="1">
    <citation type="submission" date="2023-01" db="EMBL/GenBank/DDBJ databases">
        <authorList>
            <person name="Sprotte S."/>
            <person name="Brinks E."/>
        </authorList>
    </citation>
    <scope>NUCLEOTIDE SEQUENCE</scope>
</reference>
<organism evidence="1">
    <name type="scientific">Enterocloster phage PMBT24</name>
    <dbReference type="NCBI Taxonomy" id="3025413"/>
    <lineage>
        <taxon>Viruses</taxon>
        <taxon>Duplodnaviria</taxon>
        <taxon>Heunggongvirae</taxon>
        <taxon>Uroviricota</taxon>
        <taxon>Caudoviricetes</taxon>
    </lineage>
</organism>
<dbReference type="EMBL" id="OQ326496">
    <property type="protein sequence ID" value="WDQ45537.1"/>
    <property type="molecule type" value="Genomic_DNA"/>
</dbReference>